<dbReference type="InterPro" id="IPR036140">
    <property type="entry name" value="PFN_sf"/>
</dbReference>
<accession>A0A2H8TTW8</accession>
<protein>
    <recommendedName>
        <fullName evidence="4 9">Profilin</fullName>
    </recommendedName>
</protein>
<dbReference type="PROSITE" id="PS00414">
    <property type="entry name" value="PROFILIN"/>
    <property type="match status" value="1"/>
</dbReference>
<dbReference type="OrthoDB" id="421374at2759"/>
<sequence>MSSWQDYVDKQLLASRCVTKAAISGHDGTIWANSDGFNVTKEELSRLFAGFENQSVLAASGVTLAGSRFIYLSGTDKVIRAKLGKVGVHCVKTQQAVVVSLYEDPIQPQQAASVVERLGDHLVAHGY</sequence>
<dbReference type="CDD" id="cd00148">
    <property type="entry name" value="PROF"/>
    <property type="match status" value="1"/>
</dbReference>
<name>A0A2H8TTW8_9HEMI</name>
<dbReference type="Gene3D" id="3.30.450.30">
    <property type="entry name" value="Dynein light chain 2a, cytoplasmic"/>
    <property type="match status" value="1"/>
</dbReference>
<dbReference type="Pfam" id="PF00235">
    <property type="entry name" value="Profilin"/>
    <property type="match status" value="1"/>
</dbReference>
<evidence type="ECO:0000256" key="7">
    <source>
        <dbReference type="ARBA" id="ARBA00023212"/>
    </source>
</evidence>
<dbReference type="InterPro" id="IPR048278">
    <property type="entry name" value="PFN"/>
</dbReference>
<evidence type="ECO:0000256" key="8">
    <source>
        <dbReference type="RuleBase" id="RU003908"/>
    </source>
</evidence>
<organism evidence="10">
    <name type="scientific">Melanaphis sacchari</name>
    <dbReference type="NCBI Taxonomy" id="742174"/>
    <lineage>
        <taxon>Eukaryota</taxon>
        <taxon>Metazoa</taxon>
        <taxon>Ecdysozoa</taxon>
        <taxon>Arthropoda</taxon>
        <taxon>Hexapoda</taxon>
        <taxon>Insecta</taxon>
        <taxon>Pterygota</taxon>
        <taxon>Neoptera</taxon>
        <taxon>Paraneoptera</taxon>
        <taxon>Hemiptera</taxon>
        <taxon>Sternorrhyncha</taxon>
        <taxon>Aphidomorpha</taxon>
        <taxon>Aphidoidea</taxon>
        <taxon>Aphididae</taxon>
        <taxon>Aphidini</taxon>
        <taxon>Melanaphis</taxon>
    </lineage>
</organism>
<keyword evidence="6 9" id="KW-0009">Actin-binding</keyword>
<dbReference type="GO" id="GO:0003785">
    <property type="term" value="F:actin monomer binding"/>
    <property type="evidence" value="ECO:0007669"/>
    <property type="project" value="TreeGrafter"/>
</dbReference>
<proteinExistence type="inferred from homology"/>
<dbReference type="InterPro" id="IPR027310">
    <property type="entry name" value="Profilin_CS"/>
</dbReference>
<evidence type="ECO:0000256" key="2">
    <source>
        <dbReference type="ARBA" id="ARBA00010058"/>
    </source>
</evidence>
<dbReference type="PRINTS" id="PR01640">
    <property type="entry name" value="PROFILINPLNT"/>
</dbReference>
<dbReference type="PRINTS" id="PR00392">
    <property type="entry name" value="PROFILIN"/>
</dbReference>
<dbReference type="FunFam" id="3.30.450.30:FF:000001">
    <property type="entry name" value="Profilin"/>
    <property type="match status" value="1"/>
</dbReference>
<dbReference type="PANTHER" id="PTHR11604:SF0">
    <property type="entry name" value="PROFILIN"/>
    <property type="match status" value="1"/>
</dbReference>
<comment type="function">
    <text evidence="8">Binds to actin and affects the structure of the cytoskeleton. At high concentrations, profilin prevents the polymerization of actin, whereas it enhances it at low concentrations.</text>
</comment>
<dbReference type="PANTHER" id="PTHR11604">
    <property type="entry name" value="PROFILIN"/>
    <property type="match status" value="1"/>
</dbReference>
<dbReference type="SUPFAM" id="SSF55770">
    <property type="entry name" value="Profilin (actin-binding protein)"/>
    <property type="match status" value="1"/>
</dbReference>
<evidence type="ECO:0000256" key="9">
    <source>
        <dbReference type="RuleBase" id="RU003909"/>
    </source>
</evidence>
<dbReference type="EMBL" id="GFXV01005880">
    <property type="protein sequence ID" value="MBW17685.1"/>
    <property type="molecule type" value="Transcribed_RNA"/>
</dbReference>
<dbReference type="SMART" id="SM00392">
    <property type="entry name" value="PROF"/>
    <property type="match status" value="1"/>
</dbReference>
<reference evidence="10" key="1">
    <citation type="submission" date="2017-10" db="EMBL/GenBank/DDBJ databases">
        <title>Transcriptome Assembly of Sugarcane Aphid Adults.</title>
        <authorList>
            <person name="Scully E.D."/>
            <person name="Palmer N.A."/>
            <person name="Geib S.M."/>
            <person name="Sarath G."/>
            <person name="Sattler S.E."/>
        </authorList>
    </citation>
    <scope>NUCLEOTIDE SEQUENCE</scope>
    <source>
        <tissue evidence="10">Whole body</tissue>
    </source>
</reference>
<comment type="subcellular location">
    <subcellularLocation>
        <location evidence="1">Cytoplasm</location>
        <location evidence="1">Cytoskeleton</location>
    </subcellularLocation>
</comment>
<evidence type="ECO:0000256" key="3">
    <source>
        <dbReference type="ARBA" id="ARBA00011583"/>
    </source>
</evidence>
<dbReference type="InterPro" id="IPR005455">
    <property type="entry name" value="PFN_euk"/>
</dbReference>
<evidence type="ECO:0000256" key="1">
    <source>
        <dbReference type="ARBA" id="ARBA00004245"/>
    </source>
</evidence>
<comment type="subunit">
    <text evidence="3 8">Occurs in many kinds of cells as a complex with monomeric actin in a 1:1 ratio.</text>
</comment>
<comment type="similarity">
    <text evidence="2 9">Belongs to the profilin family.</text>
</comment>
<gene>
    <name evidence="10" type="primary">PROF_1</name>
</gene>
<dbReference type="AlphaFoldDB" id="A0A2H8TTW8"/>
<evidence type="ECO:0000313" key="10">
    <source>
        <dbReference type="EMBL" id="MBW17685.1"/>
    </source>
</evidence>
<evidence type="ECO:0000256" key="5">
    <source>
        <dbReference type="ARBA" id="ARBA00022490"/>
    </source>
</evidence>
<evidence type="ECO:0000256" key="4">
    <source>
        <dbReference type="ARBA" id="ARBA00013422"/>
    </source>
</evidence>
<keyword evidence="5" id="KW-0963">Cytoplasm</keyword>
<dbReference type="GO" id="GO:0005938">
    <property type="term" value="C:cell cortex"/>
    <property type="evidence" value="ECO:0007669"/>
    <property type="project" value="TreeGrafter"/>
</dbReference>
<evidence type="ECO:0000256" key="6">
    <source>
        <dbReference type="ARBA" id="ARBA00023203"/>
    </source>
</evidence>
<keyword evidence="7 8" id="KW-0206">Cytoskeleton</keyword>
<dbReference type="GO" id="GO:0005856">
    <property type="term" value="C:cytoskeleton"/>
    <property type="evidence" value="ECO:0007669"/>
    <property type="project" value="UniProtKB-SubCell"/>
</dbReference>